<dbReference type="Proteomes" id="UP001501757">
    <property type="component" value="Unassembled WGS sequence"/>
</dbReference>
<evidence type="ECO:0000259" key="4">
    <source>
        <dbReference type="Pfam" id="PF04715"/>
    </source>
</evidence>
<keyword evidence="6" id="KW-1185">Reference proteome</keyword>
<gene>
    <name evidence="5" type="primary">pabB</name>
    <name evidence="5" type="ORF">GCM10009092_13250</name>
</gene>
<organism evidence="5 6">
    <name type="scientific">Bowmanella denitrificans</name>
    <dbReference type="NCBI Taxonomy" id="366582"/>
    <lineage>
        <taxon>Bacteria</taxon>
        <taxon>Pseudomonadati</taxon>
        <taxon>Pseudomonadota</taxon>
        <taxon>Gammaproteobacteria</taxon>
        <taxon>Alteromonadales</taxon>
        <taxon>Alteromonadaceae</taxon>
        <taxon>Bowmanella</taxon>
    </lineage>
</organism>
<evidence type="ECO:0000256" key="2">
    <source>
        <dbReference type="ARBA" id="ARBA00022679"/>
    </source>
</evidence>
<dbReference type="SUPFAM" id="SSF56322">
    <property type="entry name" value="ADC synthase"/>
    <property type="match status" value="1"/>
</dbReference>
<dbReference type="InterPro" id="IPR006805">
    <property type="entry name" value="Anth_synth_I_N"/>
</dbReference>
<dbReference type="NCBIfam" id="TIGR00553">
    <property type="entry name" value="pabB"/>
    <property type="match status" value="1"/>
</dbReference>
<evidence type="ECO:0000313" key="5">
    <source>
        <dbReference type="EMBL" id="GAA0350209.1"/>
    </source>
</evidence>
<dbReference type="EC" id="2.6.1.85" evidence="1"/>
<protein>
    <recommendedName>
        <fullName evidence="1">aminodeoxychorismate synthase</fullName>
        <ecNumber evidence="1">2.6.1.85</ecNumber>
    </recommendedName>
</protein>
<dbReference type="Pfam" id="PF04715">
    <property type="entry name" value="Anth_synt_I_N"/>
    <property type="match status" value="1"/>
</dbReference>
<accession>A0ABP3GPX2</accession>
<evidence type="ECO:0000313" key="6">
    <source>
        <dbReference type="Proteomes" id="UP001501757"/>
    </source>
</evidence>
<name>A0ABP3GPX2_9ALTE</name>
<dbReference type="EMBL" id="BAAAEI010000006">
    <property type="protein sequence ID" value="GAA0350209.1"/>
    <property type="molecule type" value="Genomic_DNA"/>
</dbReference>
<dbReference type="Pfam" id="PF00425">
    <property type="entry name" value="Chorismate_bind"/>
    <property type="match status" value="1"/>
</dbReference>
<dbReference type="InterPro" id="IPR005802">
    <property type="entry name" value="ADC_synth_comp_1"/>
</dbReference>
<evidence type="ECO:0000256" key="1">
    <source>
        <dbReference type="ARBA" id="ARBA00013139"/>
    </source>
</evidence>
<evidence type="ECO:0000259" key="3">
    <source>
        <dbReference type="Pfam" id="PF00425"/>
    </source>
</evidence>
<feature type="domain" description="Chorismate-utilising enzyme C-terminal" evidence="3">
    <location>
        <begin position="207"/>
        <end position="460"/>
    </location>
</feature>
<dbReference type="InterPro" id="IPR015890">
    <property type="entry name" value="Chorismate_C"/>
</dbReference>
<reference evidence="6" key="1">
    <citation type="journal article" date="2019" name="Int. J. Syst. Evol. Microbiol.">
        <title>The Global Catalogue of Microorganisms (GCM) 10K type strain sequencing project: providing services to taxonomists for standard genome sequencing and annotation.</title>
        <authorList>
            <consortium name="The Broad Institute Genomics Platform"/>
            <consortium name="The Broad Institute Genome Sequencing Center for Infectious Disease"/>
            <person name="Wu L."/>
            <person name="Ma J."/>
        </authorList>
    </citation>
    <scope>NUCLEOTIDE SEQUENCE [LARGE SCALE GENOMIC DNA]</scope>
    <source>
        <strain evidence="6">JCM 13378</strain>
    </source>
</reference>
<dbReference type="InterPro" id="IPR005801">
    <property type="entry name" value="ADC_synthase"/>
</dbReference>
<dbReference type="PANTHER" id="PTHR11236">
    <property type="entry name" value="AMINOBENZOATE/ANTHRANILATE SYNTHASE"/>
    <property type="match status" value="1"/>
</dbReference>
<sequence length="469" mass="52177">MTKARYLANGLTEYPVKSFLLPENLSIVDIFARFSASPWSILLDSAQSPHENGRYDILLAEPIAHIQTFAGVSHIWHQDKDEIEYSHADPLSLIEKLNQALFPELALTSVSEDIPFACGAAGYFSYDLGRCFENLPQQADKDIQAPDMAVGFYSWALVKDNHSGQSKVYYHPHYPAPSADKLLKKAKPAAPQQAFKLTGPWQANMSKQQYLHKLGQIHQYLLAGDCYQVNLAQRFSATYQGDEYQAYLKLRATNQAPFSAFLRLPQGAVLSLSPERFLLVDGDKVQTKPIKGTRPRGDNPQQDAALAEELRAADKDRAENLMIVDLLRNDLSKHCLPGSVQVPKLFDIESFPAVHHLVSTVEGQLKPNASALDLLRGAFPGGSITGAPKIRAMQIIEELEPQRRHLYCGSIGYLSAQGRMDTSICIRTLICENQQIHCWAGGGIVLDSDPQDEYQETLHKVNKILPVLT</sequence>
<keyword evidence="2" id="KW-0808">Transferase</keyword>
<proteinExistence type="predicted"/>
<dbReference type="InterPro" id="IPR019999">
    <property type="entry name" value="Anth_synth_I-like"/>
</dbReference>
<dbReference type="Gene3D" id="3.60.120.10">
    <property type="entry name" value="Anthranilate synthase"/>
    <property type="match status" value="1"/>
</dbReference>
<dbReference type="PANTHER" id="PTHR11236:SF50">
    <property type="entry name" value="AMINODEOXYCHORISMATE SYNTHASE COMPONENT 1"/>
    <property type="match status" value="1"/>
</dbReference>
<feature type="domain" description="Anthranilate synthase component I N-terminal" evidence="4">
    <location>
        <begin position="25"/>
        <end position="164"/>
    </location>
</feature>
<comment type="caution">
    <text evidence="5">The sequence shown here is derived from an EMBL/GenBank/DDBJ whole genome shotgun (WGS) entry which is preliminary data.</text>
</comment>
<dbReference type="PRINTS" id="PR00095">
    <property type="entry name" value="ANTSNTHASEI"/>
</dbReference>